<reference evidence="2" key="1">
    <citation type="submission" date="2017-05" db="UniProtKB">
        <authorList>
            <consortium name="EnsemblMetazoa"/>
        </authorList>
    </citation>
    <scope>IDENTIFICATION</scope>
</reference>
<feature type="compositionally biased region" description="Polar residues" evidence="1">
    <location>
        <begin position="10"/>
        <end position="20"/>
    </location>
</feature>
<evidence type="ECO:0000313" key="2">
    <source>
        <dbReference type="EnsemblMetazoa" id="Aqu2.1.00586_001"/>
    </source>
</evidence>
<proteinExistence type="predicted"/>
<name>A0A1X7SEU9_AMPQE</name>
<protein>
    <submittedName>
        <fullName evidence="2">Uncharacterized protein</fullName>
    </submittedName>
</protein>
<accession>A0A1X7SEU9</accession>
<dbReference type="EnsemblMetazoa" id="Aqu2.1.00586_001">
    <property type="protein sequence ID" value="Aqu2.1.00586_001"/>
    <property type="gene ID" value="Aqu2.1.00586"/>
</dbReference>
<organism evidence="2">
    <name type="scientific">Amphimedon queenslandica</name>
    <name type="common">Sponge</name>
    <dbReference type="NCBI Taxonomy" id="400682"/>
    <lineage>
        <taxon>Eukaryota</taxon>
        <taxon>Metazoa</taxon>
        <taxon>Porifera</taxon>
        <taxon>Demospongiae</taxon>
        <taxon>Heteroscleromorpha</taxon>
        <taxon>Haplosclerida</taxon>
        <taxon>Niphatidae</taxon>
        <taxon>Amphimedon</taxon>
    </lineage>
</organism>
<sequence length="63" mass="7212">MELLARSELDSGQQPVADTNDYQEVRLNEFLNTNDIKSSLQLPKNRPIPLYDDVNPDHVTVDE</sequence>
<evidence type="ECO:0000256" key="1">
    <source>
        <dbReference type="SAM" id="MobiDB-lite"/>
    </source>
</evidence>
<feature type="region of interest" description="Disordered" evidence="1">
    <location>
        <begin position="1"/>
        <end position="20"/>
    </location>
</feature>
<dbReference type="InParanoid" id="A0A1X7SEU9"/>
<dbReference type="AlphaFoldDB" id="A0A1X7SEU9"/>
<feature type="region of interest" description="Disordered" evidence="1">
    <location>
        <begin position="41"/>
        <end position="63"/>
    </location>
</feature>